<evidence type="ECO:0000256" key="11">
    <source>
        <dbReference type="ARBA" id="ARBA00035025"/>
    </source>
</evidence>
<evidence type="ECO:0000256" key="9">
    <source>
        <dbReference type="ARBA" id="ARBA00022884"/>
    </source>
</evidence>
<evidence type="ECO:0000259" key="14">
    <source>
        <dbReference type="SMART" id="SM00715"/>
    </source>
</evidence>
<evidence type="ECO:0000256" key="10">
    <source>
        <dbReference type="ARBA" id="ARBA00023158"/>
    </source>
</evidence>
<evidence type="ECO:0000256" key="5">
    <source>
        <dbReference type="ARBA" id="ARBA00022679"/>
    </source>
</evidence>
<evidence type="ECO:0000256" key="13">
    <source>
        <dbReference type="SAM" id="MobiDB-lite"/>
    </source>
</evidence>
<dbReference type="InterPro" id="IPR026610">
    <property type="entry name" value="Hen1"/>
</dbReference>
<evidence type="ECO:0000256" key="2">
    <source>
        <dbReference type="ARBA" id="ARBA00009026"/>
    </source>
</evidence>
<comment type="catalytic activity">
    <reaction evidence="12">
        <text>small RNA 3'-end nucleotide + S-adenosyl-L-methionine = small RNA 3'-end 2'-O-methylnucleotide + S-adenosyl-L-homocysteine + H(+)</text>
        <dbReference type="Rhea" id="RHEA:37887"/>
        <dbReference type="Rhea" id="RHEA-COMP:10415"/>
        <dbReference type="Rhea" id="RHEA-COMP:10416"/>
        <dbReference type="ChEBI" id="CHEBI:15378"/>
        <dbReference type="ChEBI" id="CHEBI:57856"/>
        <dbReference type="ChEBI" id="CHEBI:59789"/>
        <dbReference type="ChEBI" id="CHEBI:74896"/>
        <dbReference type="ChEBI" id="CHEBI:74898"/>
        <dbReference type="EC" id="2.1.1.386"/>
    </reaction>
</comment>
<sequence length="410" mass="47269">MGRIGSDDYVDALEDEGVSEYGDEGEGASSLTESQSVSTNISNKEEDLDDIGVDYFYPPLYRQRYDAVSSILRLQGSNKRIVDFGCAEGKFISLYLKKLEDVQEIVGVDMDDYALEGARYRTAPLFYEHLHPRKKPLDIYLMNGDIGDFDERLKNVDAVSAIEVVEHLSQVTLDNFKEMLFGQMKPRIIVITTPNAEYNVLFSNMSGFRHPDHVFEWNRSEFRTWCHRITDEYPMYSVSLSGVGFSVDNPQVGPCSQIATFSRNEDTSTEEVYIRDVQESALGTYNIFSHHKYPIDKDDRSFEEKLNNQLEYYINDCCKYRSAWENDEDDYVPLSFLSQFSLVAELTTDIEVIRCNLIDQSWEVVQLDGEYHVIVPPINEECISSEIEEEDNNLYNSYVSIDLVEEELWD</sequence>
<keyword evidence="6" id="KW-0949">S-adenosyl-L-methionine</keyword>
<keyword evidence="5" id="KW-0808">Transferase</keyword>
<feature type="region of interest" description="Disordered" evidence="13">
    <location>
        <begin position="1"/>
        <end position="43"/>
    </location>
</feature>
<feature type="domain" description="HTH La-type RNA-binding" evidence="14">
    <location>
        <begin position="300"/>
        <end position="378"/>
    </location>
</feature>
<comment type="similarity">
    <text evidence="2">Belongs to the methyltransferase superfamily. HEN1 family.</text>
</comment>
<keyword evidence="7" id="KW-0479">Metal-binding</keyword>
<comment type="cofactor">
    <cofactor evidence="1">
        <name>Mg(2+)</name>
        <dbReference type="ChEBI" id="CHEBI:18420"/>
    </cofactor>
</comment>
<dbReference type="EMBL" id="HACA01015427">
    <property type="protein sequence ID" value="CDW32788.1"/>
    <property type="molecule type" value="Transcribed_RNA"/>
</dbReference>
<dbReference type="InterPro" id="IPR036390">
    <property type="entry name" value="WH_DNA-bd_sf"/>
</dbReference>
<dbReference type="CTD" id="36301"/>
<feature type="compositionally biased region" description="Polar residues" evidence="13">
    <location>
        <begin position="29"/>
        <end position="42"/>
    </location>
</feature>
<dbReference type="GO" id="GO:0046872">
    <property type="term" value="F:metal ion binding"/>
    <property type="evidence" value="ECO:0007669"/>
    <property type="project" value="UniProtKB-KW"/>
</dbReference>
<keyword evidence="10" id="KW-0943">RNA-mediated gene silencing</keyword>
<dbReference type="PANTHER" id="PTHR21404">
    <property type="entry name" value="HEN1"/>
    <property type="match status" value="1"/>
</dbReference>
<dbReference type="GO" id="GO:0001510">
    <property type="term" value="P:RNA methylation"/>
    <property type="evidence" value="ECO:0007669"/>
    <property type="project" value="InterPro"/>
</dbReference>
<organism evidence="15">
    <name type="scientific">Lepeophtheirus salmonis</name>
    <name type="common">Salmon louse</name>
    <name type="synonym">Caligus salmonis</name>
    <dbReference type="NCBI Taxonomy" id="72036"/>
    <lineage>
        <taxon>Eukaryota</taxon>
        <taxon>Metazoa</taxon>
        <taxon>Ecdysozoa</taxon>
        <taxon>Arthropoda</taxon>
        <taxon>Crustacea</taxon>
        <taxon>Multicrustacea</taxon>
        <taxon>Hexanauplia</taxon>
        <taxon>Copepoda</taxon>
        <taxon>Siphonostomatoida</taxon>
        <taxon>Caligidae</taxon>
        <taxon>Lepeophtheirus</taxon>
    </lineage>
</organism>
<dbReference type="SUPFAM" id="SSF46785">
    <property type="entry name" value="Winged helix' DNA-binding domain"/>
    <property type="match status" value="1"/>
</dbReference>
<evidence type="ECO:0000313" key="15">
    <source>
        <dbReference type="EMBL" id="CDW32788.1"/>
    </source>
</evidence>
<dbReference type="GO" id="GO:0005737">
    <property type="term" value="C:cytoplasm"/>
    <property type="evidence" value="ECO:0007669"/>
    <property type="project" value="TreeGrafter"/>
</dbReference>
<dbReference type="GO" id="GO:0030422">
    <property type="term" value="P:siRNA processing"/>
    <property type="evidence" value="ECO:0007669"/>
    <property type="project" value="TreeGrafter"/>
</dbReference>
<dbReference type="GeneID" id="121122115"/>
<dbReference type="GO" id="GO:0005634">
    <property type="term" value="C:nucleus"/>
    <property type="evidence" value="ECO:0007669"/>
    <property type="project" value="TreeGrafter"/>
</dbReference>
<dbReference type="AlphaFoldDB" id="A0A0K2U3J9"/>
<dbReference type="InterPro" id="IPR006630">
    <property type="entry name" value="La_HTH"/>
</dbReference>
<evidence type="ECO:0000256" key="7">
    <source>
        <dbReference type="ARBA" id="ARBA00022723"/>
    </source>
</evidence>
<name>A0A0K2U3J9_LEPSM</name>
<keyword evidence="9" id="KW-0694">RNA-binding</keyword>
<evidence type="ECO:0000256" key="12">
    <source>
        <dbReference type="ARBA" id="ARBA00048418"/>
    </source>
</evidence>
<dbReference type="Pfam" id="PF13489">
    <property type="entry name" value="Methyltransf_23"/>
    <property type="match status" value="1"/>
</dbReference>
<proteinExistence type="inferred from homology"/>
<keyword evidence="8" id="KW-0460">Magnesium</keyword>
<protein>
    <recommendedName>
        <fullName evidence="3">Small RNA 2'-O-methyltransferase</fullName>
        <ecNumber evidence="11">2.1.1.386</ecNumber>
    </recommendedName>
</protein>
<evidence type="ECO:0000256" key="8">
    <source>
        <dbReference type="ARBA" id="ARBA00022842"/>
    </source>
</evidence>
<dbReference type="Gene3D" id="3.40.50.150">
    <property type="entry name" value="Vaccinia Virus protein VP39"/>
    <property type="match status" value="1"/>
</dbReference>
<dbReference type="GO" id="GO:0090486">
    <property type="term" value="F:small RNA 2'-O-methyltransferase activity"/>
    <property type="evidence" value="ECO:0007669"/>
    <property type="project" value="UniProtKB-EC"/>
</dbReference>
<dbReference type="GO" id="GO:0003723">
    <property type="term" value="F:RNA binding"/>
    <property type="evidence" value="ECO:0007669"/>
    <property type="project" value="UniProtKB-KW"/>
</dbReference>
<dbReference type="InterPro" id="IPR029063">
    <property type="entry name" value="SAM-dependent_MTases_sf"/>
</dbReference>
<evidence type="ECO:0000256" key="3">
    <source>
        <dbReference type="ARBA" id="ARBA00021330"/>
    </source>
</evidence>
<evidence type="ECO:0000256" key="4">
    <source>
        <dbReference type="ARBA" id="ARBA00022603"/>
    </source>
</evidence>
<dbReference type="SMART" id="SM00715">
    <property type="entry name" value="LA"/>
    <property type="match status" value="1"/>
</dbReference>
<accession>A0A0K2U3J9</accession>
<dbReference type="GO" id="GO:0034587">
    <property type="term" value="P:piRNA processing"/>
    <property type="evidence" value="ECO:0007669"/>
    <property type="project" value="TreeGrafter"/>
</dbReference>
<evidence type="ECO:0000256" key="6">
    <source>
        <dbReference type="ARBA" id="ARBA00022691"/>
    </source>
</evidence>
<feature type="compositionally biased region" description="Acidic residues" evidence="13">
    <location>
        <begin position="8"/>
        <end position="26"/>
    </location>
</feature>
<keyword evidence="4" id="KW-0489">Methyltransferase</keyword>
<dbReference type="PANTHER" id="PTHR21404:SF3">
    <property type="entry name" value="SMALL RNA 2'-O-METHYLTRANSFERASE"/>
    <property type="match status" value="1"/>
</dbReference>
<reference evidence="15" key="1">
    <citation type="submission" date="2014-05" db="EMBL/GenBank/DDBJ databases">
        <authorList>
            <person name="Chronopoulou M."/>
        </authorList>
    </citation>
    <scope>NUCLEOTIDE SEQUENCE</scope>
    <source>
        <tissue evidence="15">Whole organism</tissue>
    </source>
</reference>
<evidence type="ECO:0000256" key="1">
    <source>
        <dbReference type="ARBA" id="ARBA00001946"/>
    </source>
</evidence>
<dbReference type="SUPFAM" id="SSF53335">
    <property type="entry name" value="S-adenosyl-L-methionine-dependent methyltransferases"/>
    <property type="match status" value="1"/>
</dbReference>
<dbReference type="CDD" id="cd02440">
    <property type="entry name" value="AdoMet_MTases"/>
    <property type="match status" value="1"/>
</dbReference>
<dbReference type="KEGG" id="lsm:121122115"/>
<dbReference type="EC" id="2.1.1.386" evidence="11"/>
<dbReference type="RefSeq" id="XP_040573055.1">
    <property type="nucleotide sequence ID" value="XM_040717121.2"/>
</dbReference>
<dbReference type="OrthoDB" id="6340181at2759"/>